<keyword evidence="1" id="KW-0812">Transmembrane</keyword>
<evidence type="ECO:0000256" key="1">
    <source>
        <dbReference type="SAM" id="Phobius"/>
    </source>
</evidence>
<gene>
    <name evidence="2" type="ORF">O2U02_00900</name>
</gene>
<keyword evidence="1" id="KW-0472">Membrane</keyword>
<dbReference type="RefSeq" id="WP_283474382.1">
    <property type="nucleotide sequence ID" value="NZ_CP114501.1"/>
</dbReference>
<feature type="transmembrane region" description="Helical" evidence="1">
    <location>
        <begin position="151"/>
        <end position="171"/>
    </location>
</feature>
<feature type="transmembrane region" description="Helical" evidence="1">
    <location>
        <begin position="68"/>
        <end position="86"/>
    </location>
</feature>
<organism evidence="2 3">
    <name type="scientific">Ligilactobacillus salivarius</name>
    <dbReference type="NCBI Taxonomy" id="1624"/>
    <lineage>
        <taxon>Bacteria</taxon>
        <taxon>Bacillati</taxon>
        <taxon>Bacillota</taxon>
        <taxon>Bacilli</taxon>
        <taxon>Lactobacillales</taxon>
        <taxon>Lactobacillaceae</taxon>
        <taxon>Ligilactobacillus</taxon>
    </lineage>
</organism>
<dbReference type="EMBL" id="CP114509">
    <property type="protein sequence ID" value="WHS17818.1"/>
    <property type="molecule type" value="Genomic_DNA"/>
</dbReference>
<protein>
    <submittedName>
        <fullName evidence="2">Uncharacterized protein</fullName>
    </submittedName>
</protein>
<proteinExistence type="predicted"/>
<dbReference type="AlphaFoldDB" id="A0ABD7YWT8"/>
<feature type="transmembrane region" description="Helical" evidence="1">
    <location>
        <begin position="33"/>
        <end position="56"/>
    </location>
</feature>
<feature type="transmembrane region" description="Helical" evidence="1">
    <location>
        <begin position="183"/>
        <end position="209"/>
    </location>
</feature>
<evidence type="ECO:0000313" key="2">
    <source>
        <dbReference type="EMBL" id="WHS17818.1"/>
    </source>
</evidence>
<sequence length="329" mass="38463">MNKERLYLSEEQDIDGIISECKKNIKIHKRINYIFDILPIILITITVVGMACASVYCGIKGTDVKTVFVKTVVPMVTIVGIISYFFQNRYYENRNYKTMGIRKRYELVQKICVAFNLSLTNITVEDIESKIVTLKKLYKDGENYRNKAFKITNKLLVSLLVLIISAVLSMKEKMITHIDLSHIYVHILPLIIFVIAIIGMLIISCMGISYELGRYIVNSFLVPYGHLIDYSIYWLKFIKEELPEIKDYLKKSKSMQDMENYEKEVSIKKFAKVYIEWKNLSSNKEKQVINILKEESDYTIQMLNESKHFKKLSKELDEKLEKSNSLSEY</sequence>
<accession>A0ABD7YWT8</accession>
<keyword evidence="1" id="KW-1133">Transmembrane helix</keyword>
<reference evidence="2 3" key="1">
    <citation type="submission" date="2022-12" db="EMBL/GenBank/DDBJ databases">
        <title>Assessment of beneficial effects and identification of host adaptation-associated genes of Ligilactobacillus salivarius isolated from Meles meles.</title>
        <authorList>
            <person name="Wang Y."/>
        </authorList>
    </citation>
    <scope>NUCLEOTIDE SEQUENCE [LARGE SCALE GENOMIC DNA]</scope>
    <source>
        <strain evidence="2 3">S35</strain>
    </source>
</reference>
<dbReference type="Proteomes" id="UP001224533">
    <property type="component" value="Chromosome"/>
</dbReference>
<name>A0ABD7YWT8_9LACO</name>
<evidence type="ECO:0000313" key="3">
    <source>
        <dbReference type="Proteomes" id="UP001224533"/>
    </source>
</evidence>